<accession>A0A859FJK5</accession>
<dbReference type="InterPro" id="IPR006938">
    <property type="entry name" value="DUF624"/>
</dbReference>
<evidence type="ECO:0000313" key="3">
    <source>
        <dbReference type="Proteomes" id="UP000318138"/>
    </source>
</evidence>
<keyword evidence="1" id="KW-0812">Transmembrane</keyword>
<keyword evidence="1" id="KW-0472">Membrane</keyword>
<feature type="transmembrane region" description="Helical" evidence="1">
    <location>
        <begin position="105"/>
        <end position="129"/>
    </location>
</feature>
<sequence>MELRGIMKWSYEVMEFITRVVYVQFLWIISLIPGLLLFGIAPATVAAYKVAANWATGKGDLSILKTFFSQYKNNFIRSNILFLPLLAISNVLYINFRYAMQIDGLLFYGIIVASTVALALLILTILYALPLYVLKELPLKNYYKTALLLSFHRPIHTFAMVLVAYTIYQLIMLIPGLLPILPIGLFIFISSKIASDAISRSDTTKKNAGILKEEIA</sequence>
<evidence type="ECO:0000313" key="2">
    <source>
        <dbReference type="EMBL" id="QKS72966.1"/>
    </source>
</evidence>
<proteinExistence type="predicted"/>
<feature type="transmembrane region" description="Helical" evidence="1">
    <location>
        <begin position="20"/>
        <end position="41"/>
    </location>
</feature>
<feature type="transmembrane region" description="Helical" evidence="1">
    <location>
        <begin position="75"/>
        <end position="93"/>
    </location>
</feature>
<dbReference type="AlphaFoldDB" id="A0A859FJK5"/>
<dbReference type="EMBL" id="CP041372">
    <property type="protein sequence ID" value="QKS72966.1"/>
    <property type="molecule type" value="Genomic_DNA"/>
</dbReference>
<dbReference type="Proteomes" id="UP000318138">
    <property type="component" value="Chromosome"/>
</dbReference>
<reference evidence="3" key="1">
    <citation type="submission" date="2019-07" db="EMBL/GenBank/DDBJ databases">
        <title>Bacillus alkalisoli sp. nov. isolated from saline soil.</title>
        <authorList>
            <person name="Sun J.-Q."/>
            <person name="Xu L."/>
        </authorList>
    </citation>
    <scope>NUCLEOTIDE SEQUENCE [LARGE SCALE GENOMIC DNA]</scope>
    <source>
        <strain evidence="3">M4U3P1</strain>
    </source>
</reference>
<dbReference type="KEGG" id="psua:FLK61_40930"/>
<organism evidence="2 3">
    <name type="scientific">Paenalkalicoccus suaedae</name>
    <dbReference type="NCBI Taxonomy" id="2592382"/>
    <lineage>
        <taxon>Bacteria</taxon>
        <taxon>Bacillati</taxon>
        <taxon>Bacillota</taxon>
        <taxon>Bacilli</taxon>
        <taxon>Bacillales</taxon>
        <taxon>Bacillaceae</taxon>
        <taxon>Paenalkalicoccus</taxon>
    </lineage>
</organism>
<protein>
    <submittedName>
        <fullName evidence="2">DUF624 domain-containing protein</fullName>
    </submittedName>
</protein>
<dbReference type="RefSeq" id="WP_176010933.1">
    <property type="nucleotide sequence ID" value="NZ_CP041372.2"/>
</dbReference>
<name>A0A859FJK5_9BACI</name>
<keyword evidence="3" id="KW-1185">Reference proteome</keyword>
<gene>
    <name evidence="2" type="ORF">FLK61_40930</name>
</gene>
<keyword evidence="1" id="KW-1133">Transmembrane helix</keyword>
<feature type="transmembrane region" description="Helical" evidence="1">
    <location>
        <begin position="167"/>
        <end position="189"/>
    </location>
</feature>
<evidence type="ECO:0000256" key="1">
    <source>
        <dbReference type="SAM" id="Phobius"/>
    </source>
</evidence>
<dbReference type="Pfam" id="PF04854">
    <property type="entry name" value="DUF624"/>
    <property type="match status" value="1"/>
</dbReference>